<proteinExistence type="predicted"/>
<sequence>MVYQLTTCMEEMRQDIARIQTQRADEETAPPSIDRHLSTLIDGPQQHLMKSQSDSYTRVAIDQLVEEIYSTLGTAEEMLDRRCYDIYFQMDLPISSLTSQIEVMQREIVEIQRYMARRPEASPSIDIRIHISTDSHIRTSNDEATPTNLGG</sequence>
<protein>
    <recommendedName>
        <fullName evidence="3">LOB domain-containing protein</fullName>
    </recommendedName>
</protein>
<evidence type="ECO:0008006" key="3">
    <source>
        <dbReference type="Google" id="ProtNLM"/>
    </source>
</evidence>
<evidence type="ECO:0000313" key="1">
    <source>
        <dbReference type="EMBL" id="KAF3533897.1"/>
    </source>
</evidence>
<reference evidence="1 2" key="1">
    <citation type="journal article" date="2020" name="BMC Genomics">
        <title>Intraspecific diversification of the crop wild relative Brassica cretica Lam. using demographic model selection.</title>
        <authorList>
            <person name="Kioukis A."/>
            <person name="Michalopoulou V.A."/>
            <person name="Briers L."/>
            <person name="Pirintsos S."/>
            <person name="Studholme D.J."/>
            <person name="Pavlidis P."/>
            <person name="Sarris P.F."/>
        </authorList>
    </citation>
    <scope>NUCLEOTIDE SEQUENCE [LARGE SCALE GENOMIC DNA]</scope>
    <source>
        <strain evidence="2">cv. PFS-1207/04</strain>
    </source>
</reference>
<accession>A0ABQ7BNK2</accession>
<name>A0ABQ7BNK2_BRACR</name>
<dbReference type="EMBL" id="QGKV02001507">
    <property type="protein sequence ID" value="KAF3533897.1"/>
    <property type="molecule type" value="Genomic_DNA"/>
</dbReference>
<gene>
    <name evidence="1" type="ORF">DY000_02040940</name>
</gene>
<keyword evidence="2" id="KW-1185">Reference proteome</keyword>
<comment type="caution">
    <text evidence="1">The sequence shown here is derived from an EMBL/GenBank/DDBJ whole genome shotgun (WGS) entry which is preliminary data.</text>
</comment>
<evidence type="ECO:0000313" key="2">
    <source>
        <dbReference type="Proteomes" id="UP000266723"/>
    </source>
</evidence>
<organism evidence="1 2">
    <name type="scientific">Brassica cretica</name>
    <name type="common">Mustard</name>
    <dbReference type="NCBI Taxonomy" id="69181"/>
    <lineage>
        <taxon>Eukaryota</taxon>
        <taxon>Viridiplantae</taxon>
        <taxon>Streptophyta</taxon>
        <taxon>Embryophyta</taxon>
        <taxon>Tracheophyta</taxon>
        <taxon>Spermatophyta</taxon>
        <taxon>Magnoliopsida</taxon>
        <taxon>eudicotyledons</taxon>
        <taxon>Gunneridae</taxon>
        <taxon>Pentapetalae</taxon>
        <taxon>rosids</taxon>
        <taxon>malvids</taxon>
        <taxon>Brassicales</taxon>
        <taxon>Brassicaceae</taxon>
        <taxon>Brassiceae</taxon>
        <taxon>Brassica</taxon>
    </lineage>
</organism>
<dbReference type="Proteomes" id="UP000266723">
    <property type="component" value="Unassembled WGS sequence"/>
</dbReference>